<dbReference type="KEGG" id="mlr:MELLADRAFT_84899"/>
<dbReference type="HOGENOM" id="CLU_030891_0_0_1"/>
<keyword evidence="1" id="KW-0472">Membrane</keyword>
<evidence type="ECO:0000313" key="2">
    <source>
        <dbReference type="EMBL" id="EGG08387.1"/>
    </source>
</evidence>
<dbReference type="GeneID" id="18933651"/>
<accession>F4RH62</accession>
<proteinExistence type="predicted"/>
<keyword evidence="1" id="KW-0812">Transmembrane</keyword>
<dbReference type="InParanoid" id="F4RH62"/>
<reference evidence="3" key="1">
    <citation type="journal article" date="2011" name="Proc. Natl. Acad. Sci. U.S.A.">
        <title>Obligate biotrophy features unraveled by the genomic analysis of rust fungi.</title>
        <authorList>
            <person name="Duplessis S."/>
            <person name="Cuomo C.A."/>
            <person name="Lin Y.-C."/>
            <person name="Aerts A."/>
            <person name="Tisserant E."/>
            <person name="Veneault-Fourrey C."/>
            <person name="Joly D.L."/>
            <person name="Hacquard S."/>
            <person name="Amselem J."/>
            <person name="Cantarel B.L."/>
            <person name="Chiu R."/>
            <person name="Coutinho P.M."/>
            <person name="Feau N."/>
            <person name="Field M."/>
            <person name="Frey P."/>
            <person name="Gelhaye E."/>
            <person name="Goldberg J."/>
            <person name="Grabherr M.G."/>
            <person name="Kodira C.D."/>
            <person name="Kohler A."/>
            <person name="Kuees U."/>
            <person name="Lindquist E.A."/>
            <person name="Lucas S.M."/>
            <person name="Mago R."/>
            <person name="Mauceli E."/>
            <person name="Morin E."/>
            <person name="Murat C."/>
            <person name="Pangilinan J.L."/>
            <person name="Park R."/>
            <person name="Pearson M."/>
            <person name="Quesneville H."/>
            <person name="Rouhier N."/>
            <person name="Sakthikumar S."/>
            <person name="Salamov A.A."/>
            <person name="Schmutz J."/>
            <person name="Selles B."/>
            <person name="Shapiro H."/>
            <person name="Tanguay P."/>
            <person name="Tuskan G.A."/>
            <person name="Henrissat B."/>
            <person name="Van de Peer Y."/>
            <person name="Rouze P."/>
            <person name="Ellis J.G."/>
            <person name="Dodds P.N."/>
            <person name="Schein J.E."/>
            <person name="Zhong S."/>
            <person name="Hamelin R.C."/>
            <person name="Grigoriev I.V."/>
            <person name="Szabo L.J."/>
            <person name="Martin F."/>
        </authorList>
    </citation>
    <scope>NUCLEOTIDE SEQUENCE [LARGE SCALE GENOMIC DNA]</scope>
    <source>
        <strain evidence="3">98AG31 / pathotype 3-4-7</strain>
    </source>
</reference>
<dbReference type="Proteomes" id="UP000001072">
    <property type="component" value="Unassembled WGS sequence"/>
</dbReference>
<gene>
    <name evidence="2" type="ORF">MELLADRAFT_84899</name>
</gene>
<keyword evidence="3" id="KW-1185">Reference proteome</keyword>
<sequence>MGKGFSKDEGFLRPGDFNISFGIMSIAVLFYMTATLTRSPTSLFELSAVIDVSRASFVFRKSHLTILIMTVASMIVLKSMTASFVTLLTPSPIMISQRMSGQQIDLSAAEFGKMLHDEIRGDEEEPTQSNVRLMRNLFGYITISSTISSGMSAAGSIIGHPGVFVFNGAAYTVPTGGILAVGPMSEVNHDPRNKGHLVGDDIGGQNKKLYHVDGIANDTLFSSSINYTAYQMGLRGGVSCKAIGSSGLASSRARIQLKLVKHWNSPSPRNESFSDWVWSGACPNGTQIDVPTTTSRYIPGLRNKTVAIMGQAVARVCFDQDSTGAKSTGNHVLILAGNGSQYEFLRPTVCEIRPTIGTYQVLYNYPSVTINQTSFIPTHMMSDDTRFLSKYLAMLTKVMVSSSQTMWGNTFGDDINSVYDNAADWLEEDKLDTILDHYFNGVIEFGTTALKSKNNILIANVPQKFFRAHFSTVNNKPDQPDLPNDILKAFNGTCIISTMGWDAKSRIFGPTFLSMVPIILVPFLSICAVLVGSYKRFKSLPRHLNEPIQFNPDDMTQLIRAACAGNLSEKFSQMSVSQAGQSCTEKDYDKVHVQLNCDDDGQGKLVWMEPQRV</sequence>
<dbReference type="VEuPathDB" id="FungiDB:MELLADRAFT_84899"/>
<name>F4RH62_MELLP</name>
<evidence type="ECO:0000256" key="1">
    <source>
        <dbReference type="SAM" id="Phobius"/>
    </source>
</evidence>
<dbReference type="STRING" id="747676.F4RH62"/>
<protein>
    <submittedName>
        <fullName evidence="2">Uncharacterized protein</fullName>
    </submittedName>
</protein>
<dbReference type="EMBL" id="GL883101">
    <property type="protein sequence ID" value="EGG08387.1"/>
    <property type="molecule type" value="Genomic_DNA"/>
</dbReference>
<dbReference type="OrthoDB" id="3351168at2759"/>
<evidence type="ECO:0000313" key="3">
    <source>
        <dbReference type="Proteomes" id="UP000001072"/>
    </source>
</evidence>
<organism evidence="3">
    <name type="scientific">Melampsora larici-populina (strain 98AG31 / pathotype 3-4-7)</name>
    <name type="common">Poplar leaf rust fungus</name>
    <dbReference type="NCBI Taxonomy" id="747676"/>
    <lineage>
        <taxon>Eukaryota</taxon>
        <taxon>Fungi</taxon>
        <taxon>Dikarya</taxon>
        <taxon>Basidiomycota</taxon>
        <taxon>Pucciniomycotina</taxon>
        <taxon>Pucciniomycetes</taxon>
        <taxon>Pucciniales</taxon>
        <taxon>Melampsoraceae</taxon>
        <taxon>Melampsora</taxon>
    </lineage>
</organism>
<keyword evidence="1" id="KW-1133">Transmembrane helix</keyword>
<dbReference type="AlphaFoldDB" id="F4RH62"/>
<feature type="transmembrane region" description="Helical" evidence="1">
    <location>
        <begin position="512"/>
        <end position="534"/>
    </location>
</feature>
<feature type="transmembrane region" description="Helical" evidence="1">
    <location>
        <begin position="17"/>
        <end position="37"/>
    </location>
</feature>
<feature type="transmembrane region" description="Helical" evidence="1">
    <location>
        <begin position="64"/>
        <end position="88"/>
    </location>
</feature>
<dbReference type="RefSeq" id="XP_007408585.1">
    <property type="nucleotide sequence ID" value="XM_007408523.1"/>
</dbReference>